<feature type="region of interest" description="Disordered" evidence="1">
    <location>
        <begin position="128"/>
        <end position="164"/>
    </location>
</feature>
<dbReference type="OrthoDB" id="4203030at2759"/>
<dbReference type="EMBL" id="CP031390">
    <property type="protein sequence ID" value="QPH18583.1"/>
    <property type="molecule type" value="Genomic_DNA"/>
</dbReference>
<dbReference type="AlphaFoldDB" id="A0A7U3Q362"/>
<reference evidence="2 3" key="1">
    <citation type="journal article" date="2018" name="PLoS Genet.">
        <title>Repeat elements organise 3D genome structure and mediate transcription in the filamentous fungus Epichloe festucae.</title>
        <authorList>
            <person name="Winter D.J."/>
            <person name="Ganley A.R.D."/>
            <person name="Young C.A."/>
            <person name="Liachko I."/>
            <person name="Schardl C.L."/>
            <person name="Dupont P.Y."/>
            <person name="Berry D."/>
            <person name="Ram A."/>
            <person name="Scott B."/>
            <person name="Cox M.P."/>
        </authorList>
    </citation>
    <scope>NUCLEOTIDE SEQUENCE [LARGE SCALE GENOMIC DNA]</scope>
    <source>
        <strain evidence="2 3">Fl1</strain>
    </source>
</reference>
<dbReference type="Proteomes" id="UP000594364">
    <property type="component" value="Chromosome 6"/>
</dbReference>
<feature type="compositionally biased region" description="Polar residues" evidence="1">
    <location>
        <begin position="131"/>
        <end position="147"/>
    </location>
</feature>
<name>A0A7U3Q362_EPIFF</name>
<organism evidence="2 3">
    <name type="scientific">Epichloe festucae (strain Fl1)</name>
    <dbReference type="NCBI Taxonomy" id="877507"/>
    <lineage>
        <taxon>Eukaryota</taxon>
        <taxon>Fungi</taxon>
        <taxon>Dikarya</taxon>
        <taxon>Ascomycota</taxon>
        <taxon>Pezizomycotina</taxon>
        <taxon>Sordariomycetes</taxon>
        <taxon>Hypocreomycetidae</taxon>
        <taxon>Hypocreales</taxon>
        <taxon>Clavicipitaceae</taxon>
        <taxon>Epichloe</taxon>
    </lineage>
</organism>
<protein>
    <submittedName>
        <fullName evidence="2">Uncharacterized protein</fullName>
    </submittedName>
</protein>
<evidence type="ECO:0000256" key="1">
    <source>
        <dbReference type="SAM" id="MobiDB-lite"/>
    </source>
</evidence>
<accession>A0A7U3Q362</accession>
<proteinExistence type="predicted"/>
<evidence type="ECO:0000313" key="3">
    <source>
        <dbReference type="Proteomes" id="UP000594364"/>
    </source>
</evidence>
<keyword evidence="3" id="KW-1185">Reference proteome</keyword>
<evidence type="ECO:0000313" key="2">
    <source>
        <dbReference type="EMBL" id="QPH18583.1"/>
    </source>
</evidence>
<sequence>MTGSVLAPRYSTEDFETASIRSAAPSYISEVPSYHTLPYNHNEVIPPYSPPAPRAATLVTSSASASAPLFAPGRQRATTSRQQTIGLPPLPPAPTQRSISMQSFHLPTWSASNAPAARHYRNVAERRITSGRYTGSSEPMARQSSSDRILETHSDNEPETRPLEDPYLVGEVAAAQARRERLLRETGEDILVREDKQWDWLLAQMRSWDERERSWARYRRDLESTQRKKLLRRIGGRLLPT</sequence>
<feature type="compositionally biased region" description="Basic and acidic residues" evidence="1">
    <location>
        <begin position="148"/>
        <end position="164"/>
    </location>
</feature>
<gene>
    <name evidence="2" type="ORF">C2857_003659</name>
</gene>